<reference evidence="8 9" key="1">
    <citation type="submission" date="2018-10" db="EMBL/GenBank/DDBJ databases">
        <title>Genomic Encyclopedia of Archaeal and Bacterial Type Strains, Phase II (KMG-II): from individual species to whole genera.</title>
        <authorList>
            <person name="Goeker M."/>
        </authorList>
    </citation>
    <scope>NUCLEOTIDE SEQUENCE [LARGE SCALE GENOMIC DNA]</scope>
    <source>
        <strain evidence="8 9">RP-AC37</strain>
    </source>
</reference>
<dbReference type="GO" id="GO:0022857">
    <property type="term" value="F:transmembrane transporter activity"/>
    <property type="evidence" value="ECO:0007669"/>
    <property type="project" value="InterPro"/>
</dbReference>
<proteinExistence type="predicted"/>
<dbReference type="AlphaFoldDB" id="A0A420XVD1"/>
<gene>
    <name evidence="8" type="ORF">CLV35_0176</name>
</gene>
<evidence type="ECO:0000256" key="6">
    <source>
        <dbReference type="SAM" id="Phobius"/>
    </source>
</evidence>
<dbReference type="InterPro" id="IPR011701">
    <property type="entry name" value="MFS"/>
</dbReference>
<feature type="transmembrane region" description="Helical" evidence="6">
    <location>
        <begin position="12"/>
        <end position="33"/>
    </location>
</feature>
<evidence type="ECO:0000313" key="8">
    <source>
        <dbReference type="EMBL" id="RKS80710.1"/>
    </source>
</evidence>
<evidence type="ECO:0000256" key="1">
    <source>
        <dbReference type="ARBA" id="ARBA00004651"/>
    </source>
</evidence>
<dbReference type="InterPro" id="IPR036259">
    <property type="entry name" value="MFS_trans_sf"/>
</dbReference>
<organism evidence="8 9">
    <name type="scientific">Motilibacter peucedani</name>
    <dbReference type="NCBI Taxonomy" id="598650"/>
    <lineage>
        <taxon>Bacteria</taxon>
        <taxon>Bacillati</taxon>
        <taxon>Actinomycetota</taxon>
        <taxon>Actinomycetes</taxon>
        <taxon>Motilibacterales</taxon>
        <taxon>Motilibacteraceae</taxon>
        <taxon>Motilibacter</taxon>
    </lineage>
</organism>
<evidence type="ECO:0000256" key="4">
    <source>
        <dbReference type="ARBA" id="ARBA00022989"/>
    </source>
</evidence>
<accession>A0A420XVD1</accession>
<dbReference type="Gene3D" id="1.20.1720.10">
    <property type="entry name" value="Multidrug resistance protein D"/>
    <property type="match status" value="1"/>
</dbReference>
<keyword evidence="5 6" id="KW-0472">Membrane</keyword>
<protein>
    <submittedName>
        <fullName evidence="8">Putative MFS family arabinose efflux permease</fullName>
    </submittedName>
</protein>
<comment type="subcellular location">
    <subcellularLocation>
        <location evidence="1">Cell membrane</location>
        <topology evidence="1">Multi-pass membrane protein</topology>
    </subcellularLocation>
</comment>
<feature type="transmembrane region" description="Helical" evidence="6">
    <location>
        <begin position="366"/>
        <end position="385"/>
    </location>
</feature>
<comment type="caution">
    <text evidence="8">The sequence shown here is derived from an EMBL/GenBank/DDBJ whole genome shotgun (WGS) entry which is preliminary data.</text>
</comment>
<feature type="transmembrane region" description="Helical" evidence="6">
    <location>
        <begin position="304"/>
        <end position="327"/>
    </location>
</feature>
<sequence length="405" mass="40299">MRRLFAGLPAEVAVLSAVAVAVAVGFGVVAPSIPVFARDFGVGEAAAGAVVSAFALTRLAFALAGGRLVDALGERLVLAVGIAIVAVSSALAGLSQSYLQLVLLRGVGGVGSAMFTVSAMALLLRVTPRELRGRATGVYQGGFILGGVTGPAFGGPLTQWSIRAPFFVYAATLAVAGAIAMAFLAHSRVDEQEAGDAEAPQRTSLAEALRSRGYVTALCASLGSGWVAFGIRSSLIPLFVVEALHAGAGWTGAGFAVSSAAQALLLLPAGRLTDSGGRRFTLSTGLAVATASSVVLVVCGSTWVFLVAMALMGAGFALISPASGAVVGDIVRGRGGTVVAAFQMASDVGAISGPVIAGWLAQEVSYPAAFAAGAVVLALCTALAVTMPETRAAGSAARPAAPADR</sequence>
<name>A0A420XVD1_9ACTN</name>
<dbReference type="EMBL" id="RBWV01000002">
    <property type="protein sequence ID" value="RKS80710.1"/>
    <property type="molecule type" value="Genomic_DNA"/>
</dbReference>
<dbReference type="PANTHER" id="PTHR23506:SF23">
    <property type="entry name" value="GH10249P"/>
    <property type="match status" value="1"/>
</dbReference>
<dbReference type="InParanoid" id="A0A420XVD1"/>
<keyword evidence="3 6" id="KW-0812">Transmembrane</keyword>
<dbReference type="PRINTS" id="PR01035">
    <property type="entry name" value="TCRTETA"/>
</dbReference>
<dbReference type="InterPro" id="IPR001958">
    <property type="entry name" value="Tet-R_TetA/multi-R_MdtG-like"/>
</dbReference>
<dbReference type="Pfam" id="PF07690">
    <property type="entry name" value="MFS_1"/>
    <property type="match status" value="1"/>
</dbReference>
<feature type="transmembrane region" description="Helical" evidence="6">
    <location>
        <begin position="166"/>
        <end position="185"/>
    </location>
</feature>
<feature type="transmembrane region" description="Helical" evidence="6">
    <location>
        <begin position="280"/>
        <end position="298"/>
    </location>
</feature>
<feature type="transmembrane region" description="Helical" evidence="6">
    <location>
        <begin position="339"/>
        <end position="360"/>
    </location>
</feature>
<feature type="transmembrane region" description="Helical" evidence="6">
    <location>
        <begin position="136"/>
        <end position="154"/>
    </location>
</feature>
<evidence type="ECO:0000256" key="5">
    <source>
        <dbReference type="ARBA" id="ARBA00023136"/>
    </source>
</evidence>
<evidence type="ECO:0000256" key="2">
    <source>
        <dbReference type="ARBA" id="ARBA00022448"/>
    </source>
</evidence>
<feature type="transmembrane region" description="Helical" evidence="6">
    <location>
        <begin position="76"/>
        <end position="96"/>
    </location>
</feature>
<feature type="transmembrane region" description="Helical" evidence="6">
    <location>
        <begin position="102"/>
        <end position="124"/>
    </location>
</feature>
<dbReference type="PROSITE" id="PS50850">
    <property type="entry name" value="MFS"/>
    <property type="match status" value="1"/>
</dbReference>
<dbReference type="InterPro" id="IPR020846">
    <property type="entry name" value="MFS_dom"/>
</dbReference>
<feature type="transmembrane region" description="Helical" evidence="6">
    <location>
        <begin position="247"/>
        <end position="268"/>
    </location>
</feature>
<feature type="transmembrane region" description="Helical" evidence="6">
    <location>
        <begin position="214"/>
        <end position="235"/>
    </location>
</feature>
<feature type="domain" description="Major facilitator superfamily (MFS) profile" evidence="7">
    <location>
        <begin position="11"/>
        <end position="391"/>
    </location>
</feature>
<keyword evidence="4 6" id="KW-1133">Transmembrane helix</keyword>
<evidence type="ECO:0000256" key="3">
    <source>
        <dbReference type="ARBA" id="ARBA00022692"/>
    </source>
</evidence>
<evidence type="ECO:0000313" key="9">
    <source>
        <dbReference type="Proteomes" id="UP000281955"/>
    </source>
</evidence>
<dbReference type="Gene3D" id="1.20.1250.20">
    <property type="entry name" value="MFS general substrate transporter like domains"/>
    <property type="match status" value="1"/>
</dbReference>
<dbReference type="SUPFAM" id="SSF103473">
    <property type="entry name" value="MFS general substrate transporter"/>
    <property type="match status" value="1"/>
</dbReference>
<dbReference type="CDD" id="cd17325">
    <property type="entry name" value="MFS_MdtG_SLC18_like"/>
    <property type="match status" value="1"/>
</dbReference>
<dbReference type="InterPro" id="IPR050930">
    <property type="entry name" value="MFS_Vesicular_Transporter"/>
</dbReference>
<dbReference type="PANTHER" id="PTHR23506">
    <property type="entry name" value="GH10249P"/>
    <property type="match status" value="1"/>
</dbReference>
<dbReference type="RefSeq" id="WP_183061557.1">
    <property type="nucleotide sequence ID" value="NZ_RBWV01000002.1"/>
</dbReference>
<keyword evidence="9" id="KW-1185">Reference proteome</keyword>
<dbReference type="Proteomes" id="UP000281955">
    <property type="component" value="Unassembled WGS sequence"/>
</dbReference>
<feature type="transmembrane region" description="Helical" evidence="6">
    <location>
        <begin position="45"/>
        <end position="64"/>
    </location>
</feature>
<dbReference type="GO" id="GO:0005886">
    <property type="term" value="C:plasma membrane"/>
    <property type="evidence" value="ECO:0007669"/>
    <property type="project" value="UniProtKB-SubCell"/>
</dbReference>
<keyword evidence="2" id="KW-0813">Transport</keyword>
<evidence type="ECO:0000259" key="7">
    <source>
        <dbReference type="PROSITE" id="PS50850"/>
    </source>
</evidence>